<sequence length="241" mass="28257">MHKSARSMRSDGSDGDIDGYEVELEKLRRKYRIMEGDRQAYALESQDLIRRQLIEIENLKGERVELMKNLNLAESKLNQEKDKVNMSNLQNLLNDKDDCAREIEEERATQAALDEEIQHWEKMVQEQRKRMGGAETRNVAQTTQKRMSVLEGRLHRALSKFNIALTNNGSLREQIETLRIEKGKFQFQYKKLDKERRDLKREIGQVIEASTLAYDQRDDAHSKIFILKEKAEKDLQLFSAD</sequence>
<dbReference type="PANTHER" id="PTHR21694:SF35">
    <property type="entry name" value="OUTER DYNEIN ARM-DOCKING COMPLEX SUBUNIT 1"/>
    <property type="match status" value="1"/>
</dbReference>
<reference evidence="5" key="1">
    <citation type="submission" date="2003-08" db="EMBL/GenBank/DDBJ databases">
        <authorList>
            <person name="Birren B."/>
            <person name="Nusbaum C."/>
            <person name="Abebe A."/>
            <person name="Abouelleil A."/>
            <person name="Adekoya E."/>
            <person name="Ait-zahra M."/>
            <person name="Allen N."/>
            <person name="Allen T."/>
            <person name="An P."/>
            <person name="Anderson M."/>
            <person name="Anderson S."/>
            <person name="Arachchi H."/>
            <person name="Armbruster J."/>
            <person name="Bachantsang P."/>
            <person name="Baldwin J."/>
            <person name="Barry A."/>
            <person name="Bayul T."/>
            <person name="Blitshsteyn B."/>
            <person name="Bloom T."/>
            <person name="Blye J."/>
            <person name="Boguslavskiy L."/>
            <person name="Borowsky M."/>
            <person name="Boukhgalter B."/>
            <person name="Brunache A."/>
            <person name="Butler J."/>
            <person name="Calixte N."/>
            <person name="Calvo S."/>
            <person name="Camarata J."/>
            <person name="Campo K."/>
            <person name="Chang J."/>
            <person name="Cheshatsang Y."/>
            <person name="Citroen M."/>
            <person name="Collymore A."/>
            <person name="Considine T."/>
            <person name="Cook A."/>
            <person name="Cooke P."/>
            <person name="Corum B."/>
            <person name="Cuomo C."/>
            <person name="David R."/>
            <person name="Dawoe T."/>
            <person name="Degray S."/>
            <person name="Dodge S."/>
            <person name="Dooley K."/>
            <person name="Dorje P."/>
            <person name="Dorjee K."/>
            <person name="Dorris L."/>
            <person name="Duffey N."/>
            <person name="Dupes A."/>
            <person name="Elkins T."/>
            <person name="Engels R."/>
            <person name="Erickson J."/>
            <person name="Farina A."/>
            <person name="Faro S."/>
            <person name="Ferreira P."/>
            <person name="Fischer H."/>
            <person name="Fitzgerald M."/>
            <person name="Foley K."/>
            <person name="Gage D."/>
            <person name="Galagan J."/>
            <person name="Gearin G."/>
            <person name="Gnerre S."/>
            <person name="Gnirke A."/>
            <person name="Goyette A."/>
            <person name="Graham J."/>
            <person name="Grandbois E."/>
            <person name="Gyaltsen K."/>
            <person name="Hafez N."/>
            <person name="Hagopian D."/>
            <person name="Hagos B."/>
            <person name="Hall J."/>
            <person name="Hatcher B."/>
            <person name="Heller A."/>
            <person name="Higgins H."/>
            <person name="Honan T."/>
            <person name="Horn A."/>
            <person name="Houde N."/>
            <person name="Hughes L."/>
            <person name="Hulme W."/>
            <person name="Husby E."/>
            <person name="Iliev I."/>
            <person name="Jaffe D."/>
            <person name="Jones C."/>
            <person name="Kamal M."/>
            <person name="Kamat A."/>
            <person name="Kamvysselis M."/>
            <person name="Karlsson E."/>
            <person name="Kells C."/>
            <person name="Kieu A."/>
            <person name="Kisner P."/>
            <person name="Kodira C."/>
            <person name="Kulbokas E."/>
            <person name="Labutti K."/>
            <person name="Lama D."/>
            <person name="Landers T."/>
            <person name="Leger J."/>
            <person name="Levine S."/>
            <person name="Lewis D."/>
            <person name="Lewis T."/>
            <person name="Lindblad-toh K."/>
            <person name="Liu X."/>
            <person name="Lokyitsang T."/>
            <person name="Lokyitsang Y."/>
            <person name="Lucien O."/>
            <person name="Lui A."/>
            <person name="Ma L.J."/>
            <person name="Mabbitt R."/>
            <person name="Macdonald J."/>
            <person name="Maclean C."/>
            <person name="Major J."/>
            <person name="Manning J."/>
            <person name="Marabella R."/>
            <person name="Maru K."/>
            <person name="Matthews C."/>
            <person name="Mauceli E."/>
            <person name="Mccarthy M."/>
            <person name="Mcdonough S."/>
            <person name="Mcghee T."/>
            <person name="Meldrim J."/>
            <person name="Meneus L."/>
            <person name="Mesirov J."/>
            <person name="Mihalev A."/>
            <person name="Mihova T."/>
            <person name="Mikkelsen T."/>
            <person name="Mlenga V."/>
            <person name="Moru K."/>
            <person name="Mozes J."/>
            <person name="Mulrain L."/>
            <person name="Munson G."/>
            <person name="Naylor J."/>
            <person name="Newes C."/>
            <person name="Nguyen C."/>
            <person name="Nguyen N."/>
            <person name="Nguyen T."/>
            <person name="Nicol R."/>
            <person name="Nielsen C."/>
            <person name="Nizzari M."/>
            <person name="Norbu C."/>
            <person name="Norbu N."/>
            <person name="O'donnell P."/>
            <person name="Okoawo O."/>
            <person name="O'leary S."/>
            <person name="Omotosho B."/>
            <person name="O'neill K."/>
            <person name="Osman S."/>
            <person name="Parker S."/>
            <person name="Perrin D."/>
            <person name="Phunkhang P."/>
            <person name="Piqani B."/>
            <person name="Purcell S."/>
            <person name="Rachupka T."/>
            <person name="Ramasamy U."/>
            <person name="Rameau R."/>
            <person name="Ray V."/>
            <person name="Raymond C."/>
            <person name="Retta R."/>
            <person name="Richardson S."/>
            <person name="Rise C."/>
            <person name="Rodriguez J."/>
            <person name="Rogers J."/>
            <person name="Rogov P."/>
            <person name="Rutman M."/>
            <person name="Schupbach R."/>
            <person name="Seaman C."/>
            <person name="Settipalli S."/>
            <person name="Sharpe T."/>
            <person name="Sheridan J."/>
            <person name="Sherpa N."/>
            <person name="Shi J."/>
            <person name="Smirnov S."/>
            <person name="Smith C."/>
            <person name="Sougnez C."/>
            <person name="Spencer B."/>
            <person name="Stalker J."/>
            <person name="Stange-thomann N."/>
            <person name="Stavropoulos S."/>
            <person name="Stetson K."/>
            <person name="Stone C."/>
            <person name="Stone S."/>
            <person name="Stubbs M."/>
            <person name="Talamas J."/>
            <person name="Tchuinga P."/>
            <person name="Tenzing P."/>
            <person name="Tesfaye S."/>
            <person name="Theodore J."/>
            <person name="Thoulutsang Y."/>
            <person name="Topham K."/>
            <person name="Towey S."/>
            <person name="Tsamla T."/>
            <person name="Tsomo N."/>
            <person name="Vallee D."/>
            <person name="Vassiliev H."/>
            <person name="Venkataraman V."/>
            <person name="Vinson J."/>
            <person name="Vo A."/>
            <person name="Wade C."/>
            <person name="Wang S."/>
            <person name="Wangchuk T."/>
            <person name="Wangdi T."/>
            <person name="Whittaker C."/>
            <person name="Wilkinson J."/>
            <person name="Wu Y."/>
            <person name="Wyman D."/>
            <person name="Yadav S."/>
            <person name="Yang S."/>
            <person name="Yang X."/>
            <person name="Yeager S."/>
            <person name="Yee E."/>
            <person name="Young G."/>
            <person name="Zainoun J."/>
            <person name="Zembeck L."/>
            <person name="Zimmer A."/>
            <person name="Zody M."/>
            <person name="Lander E."/>
        </authorList>
    </citation>
    <scope>NUCLEOTIDE SEQUENCE [LARGE SCALE GENOMIC DNA]</scope>
</reference>
<dbReference type="GO" id="GO:0036158">
    <property type="term" value="P:outer dynein arm assembly"/>
    <property type="evidence" value="ECO:0007669"/>
    <property type="project" value="TreeGrafter"/>
</dbReference>
<keyword evidence="1 2" id="KW-0175">Coiled coil</keyword>
<reference evidence="4" key="3">
    <citation type="submission" date="2025-09" db="UniProtKB">
        <authorList>
            <consortium name="Ensembl"/>
        </authorList>
    </citation>
    <scope>IDENTIFICATION</scope>
</reference>
<feature type="coiled-coil region" evidence="2">
    <location>
        <begin position="17"/>
        <end position="130"/>
    </location>
</feature>
<evidence type="ECO:0000259" key="3">
    <source>
        <dbReference type="Pfam" id="PF21773"/>
    </source>
</evidence>
<dbReference type="AlphaFoldDB" id="H2Y9Q7"/>
<dbReference type="PANTHER" id="PTHR21694">
    <property type="entry name" value="COILED-COIL DOMAIN-CONTAINING PROTEIN 63"/>
    <property type="match status" value="1"/>
</dbReference>
<dbReference type="GO" id="GO:0005930">
    <property type="term" value="C:axoneme"/>
    <property type="evidence" value="ECO:0007669"/>
    <property type="project" value="TreeGrafter"/>
</dbReference>
<reference evidence="4" key="2">
    <citation type="submission" date="2025-08" db="UniProtKB">
        <authorList>
            <consortium name="Ensembl"/>
        </authorList>
    </citation>
    <scope>IDENTIFICATION</scope>
</reference>
<evidence type="ECO:0000256" key="1">
    <source>
        <dbReference type="ARBA" id="ARBA00023054"/>
    </source>
</evidence>
<dbReference type="Ensembl" id="ENSCSAVT00000002092.1">
    <property type="protein sequence ID" value="ENSCSAVP00000002055.1"/>
    <property type="gene ID" value="ENSCSAVG00000001205.1"/>
</dbReference>
<organism evidence="4 5">
    <name type="scientific">Ciona savignyi</name>
    <name type="common">Pacific transparent sea squirt</name>
    <dbReference type="NCBI Taxonomy" id="51511"/>
    <lineage>
        <taxon>Eukaryota</taxon>
        <taxon>Metazoa</taxon>
        <taxon>Chordata</taxon>
        <taxon>Tunicata</taxon>
        <taxon>Ascidiacea</taxon>
        <taxon>Phlebobranchia</taxon>
        <taxon>Cionidae</taxon>
        <taxon>Ciona</taxon>
    </lineage>
</organism>
<dbReference type="OMA" id="QCEVMEG"/>
<dbReference type="GeneTree" id="ENSGT00940000153116"/>
<accession>H2Y9Q7</accession>
<evidence type="ECO:0000256" key="2">
    <source>
        <dbReference type="SAM" id="Coils"/>
    </source>
</evidence>
<dbReference type="eggNOG" id="ENOG502QSIU">
    <property type="taxonomic scope" value="Eukaryota"/>
</dbReference>
<dbReference type="InterPro" id="IPR049258">
    <property type="entry name" value="ODAD1_CC"/>
</dbReference>
<dbReference type="Proteomes" id="UP000007875">
    <property type="component" value="Unassembled WGS sequence"/>
</dbReference>
<dbReference type="HOGENOM" id="CLU_1153914_0_0_1"/>
<dbReference type="InterPro" id="IPR051876">
    <property type="entry name" value="ODA-DC/CCD"/>
</dbReference>
<dbReference type="GO" id="GO:0003341">
    <property type="term" value="P:cilium movement"/>
    <property type="evidence" value="ECO:0007669"/>
    <property type="project" value="TreeGrafter"/>
</dbReference>
<evidence type="ECO:0000313" key="5">
    <source>
        <dbReference type="Proteomes" id="UP000007875"/>
    </source>
</evidence>
<dbReference type="InParanoid" id="H2Y9Q7"/>
<feature type="domain" description="ODAD1 central coiled coil region" evidence="3">
    <location>
        <begin position="144"/>
        <end position="240"/>
    </location>
</feature>
<dbReference type="Pfam" id="PF21773">
    <property type="entry name" value="ODAD1_CC"/>
    <property type="match status" value="1"/>
</dbReference>
<evidence type="ECO:0000313" key="4">
    <source>
        <dbReference type="Ensembl" id="ENSCSAVP00000002055.1"/>
    </source>
</evidence>
<dbReference type="STRING" id="51511.ENSCSAVP00000002055"/>
<protein>
    <recommendedName>
        <fullName evidence="3">ODAD1 central coiled coil region domain-containing protein</fullName>
    </recommendedName>
</protein>
<name>H2Y9Q7_CIOSA</name>
<keyword evidence="5" id="KW-1185">Reference proteome</keyword>
<proteinExistence type="predicted"/>